<dbReference type="EMBL" id="FOSG01000018">
    <property type="protein sequence ID" value="SFL40288.1"/>
    <property type="molecule type" value="Genomic_DNA"/>
</dbReference>
<dbReference type="Pfam" id="PF19740">
    <property type="entry name" value="DUF6229"/>
    <property type="match status" value="1"/>
</dbReference>
<evidence type="ECO:0000313" key="1">
    <source>
        <dbReference type="EMBL" id="SFL40288.1"/>
    </source>
</evidence>
<protein>
    <submittedName>
        <fullName evidence="1">Uncharacterized protein</fullName>
    </submittedName>
</protein>
<proteinExistence type="predicted"/>
<name>A0A1I4HDC1_9ACTN</name>
<keyword evidence="2" id="KW-1185">Reference proteome</keyword>
<dbReference type="Proteomes" id="UP000198928">
    <property type="component" value="Unassembled WGS sequence"/>
</dbReference>
<dbReference type="InterPro" id="IPR046197">
    <property type="entry name" value="DUF6229"/>
</dbReference>
<accession>A0A1I4HDC1</accession>
<sequence length="67" mass="6733">MPQATLTRADEIVAAWLDGAENSHGEPNPAGPLYVGGAATEAALVDATDALFTACSSCTGSLTTFCC</sequence>
<evidence type="ECO:0000313" key="2">
    <source>
        <dbReference type="Proteomes" id="UP000198928"/>
    </source>
</evidence>
<dbReference type="OrthoDB" id="5525871at2"/>
<reference evidence="2" key="1">
    <citation type="submission" date="2016-10" db="EMBL/GenBank/DDBJ databases">
        <authorList>
            <person name="Varghese N."/>
            <person name="Submissions S."/>
        </authorList>
    </citation>
    <scope>NUCLEOTIDE SEQUENCE [LARGE SCALE GENOMIC DNA]</scope>
    <source>
        <strain evidence="2">PL19</strain>
    </source>
</reference>
<dbReference type="AlphaFoldDB" id="A0A1I4HDC1"/>
<gene>
    <name evidence="1" type="ORF">SAMN05192584_11874</name>
</gene>
<dbReference type="RefSeq" id="WP_093851462.1">
    <property type="nucleotide sequence ID" value="NZ_FOSG01000018.1"/>
</dbReference>
<organism evidence="1 2">
    <name type="scientific">Streptomyces pini</name>
    <dbReference type="NCBI Taxonomy" id="1520580"/>
    <lineage>
        <taxon>Bacteria</taxon>
        <taxon>Bacillati</taxon>
        <taxon>Actinomycetota</taxon>
        <taxon>Actinomycetes</taxon>
        <taxon>Kitasatosporales</taxon>
        <taxon>Streptomycetaceae</taxon>
        <taxon>Streptomyces</taxon>
    </lineage>
</organism>